<dbReference type="Gene3D" id="1.20.910.10">
    <property type="entry name" value="Heme oxygenase-like"/>
    <property type="match status" value="1"/>
</dbReference>
<keyword evidence="3" id="KW-1185">Reference proteome</keyword>
<dbReference type="SUPFAM" id="SSF48613">
    <property type="entry name" value="Heme oxygenase-like"/>
    <property type="match status" value="1"/>
</dbReference>
<dbReference type="Pfam" id="PF03070">
    <property type="entry name" value="TENA_THI-4"/>
    <property type="match status" value="1"/>
</dbReference>
<feature type="domain" description="Thiaminase-2/PQQC" evidence="1">
    <location>
        <begin position="66"/>
        <end position="263"/>
    </location>
</feature>
<dbReference type="InterPro" id="IPR004305">
    <property type="entry name" value="Thiaminase-2/PQQC"/>
</dbReference>
<evidence type="ECO:0000313" key="3">
    <source>
        <dbReference type="Proteomes" id="UP001205105"/>
    </source>
</evidence>
<gene>
    <name evidence="2" type="ORF">COHA_002522</name>
</gene>
<dbReference type="InterPro" id="IPR016084">
    <property type="entry name" value="Haem_Oase-like_multi-hlx"/>
</dbReference>
<evidence type="ECO:0000313" key="2">
    <source>
        <dbReference type="EMBL" id="KAI7843984.1"/>
    </source>
</evidence>
<dbReference type="EMBL" id="JADXDR010000035">
    <property type="protein sequence ID" value="KAI7843984.1"/>
    <property type="molecule type" value="Genomic_DNA"/>
</dbReference>
<dbReference type="InterPro" id="IPR050967">
    <property type="entry name" value="Thiamine_Salvage_TenA"/>
</dbReference>
<reference evidence="2" key="1">
    <citation type="submission" date="2020-11" db="EMBL/GenBank/DDBJ databases">
        <title>Chlorella ohadii genome sequencing and assembly.</title>
        <authorList>
            <person name="Murik O."/>
            <person name="Treves H."/>
            <person name="Kedem I."/>
            <person name="Shotland Y."/>
            <person name="Kaplan A."/>
        </authorList>
    </citation>
    <scope>NUCLEOTIDE SEQUENCE</scope>
    <source>
        <strain evidence="2">1</strain>
    </source>
</reference>
<dbReference type="AlphaFoldDB" id="A0AAD5DX10"/>
<name>A0AAD5DX10_9CHLO</name>
<evidence type="ECO:0000259" key="1">
    <source>
        <dbReference type="Pfam" id="PF03070"/>
    </source>
</evidence>
<proteinExistence type="predicted"/>
<dbReference type="GO" id="GO:0005829">
    <property type="term" value="C:cytosol"/>
    <property type="evidence" value="ECO:0007669"/>
    <property type="project" value="TreeGrafter"/>
</dbReference>
<accession>A0AAD5DX10</accession>
<dbReference type="GO" id="GO:0006772">
    <property type="term" value="P:thiamine metabolic process"/>
    <property type="evidence" value="ECO:0007669"/>
    <property type="project" value="UniProtKB-ARBA"/>
</dbReference>
<dbReference type="Proteomes" id="UP001205105">
    <property type="component" value="Unassembled WGS sequence"/>
</dbReference>
<dbReference type="CDD" id="cd19365">
    <property type="entry name" value="TenA_C-like"/>
    <property type="match status" value="1"/>
</dbReference>
<dbReference type="PANTHER" id="PTHR43198">
    <property type="entry name" value="BIFUNCTIONAL TH2 PROTEIN"/>
    <property type="match status" value="1"/>
</dbReference>
<protein>
    <recommendedName>
        <fullName evidence="1">Thiaminase-2/PQQC domain-containing protein</fullName>
    </recommendedName>
</protein>
<organism evidence="2 3">
    <name type="scientific">Chlorella ohadii</name>
    <dbReference type="NCBI Taxonomy" id="2649997"/>
    <lineage>
        <taxon>Eukaryota</taxon>
        <taxon>Viridiplantae</taxon>
        <taxon>Chlorophyta</taxon>
        <taxon>core chlorophytes</taxon>
        <taxon>Trebouxiophyceae</taxon>
        <taxon>Chlorellales</taxon>
        <taxon>Chlorellaceae</taxon>
        <taxon>Chlorella clade</taxon>
        <taxon>Chlorella</taxon>
    </lineage>
</organism>
<sequence length="272" mass="29957">MPVLQQHAAVDAPLQHAHADGQGGLNAVSRAAAALPHSTLEIEAPGSFCADMWAGVSTGPSSIFRRMLAHPFLTGLVDGTLCEQAFKFYIVQGALYLRQYSRALALVASKAPAERPAWTAFLARCANEAYTEEDTFHKEFLGHYNTTVEAETACARLAPSCQLYATTILSTVHERAFYEGMAAILPCFVVYLEVAKALQPRGSPHPLYQKFIDRFGGAEYESLALEVVQIANAVAAELGEVQRQRMRAIFEHGCKLEYMFFDACHTQQQWPL</sequence>
<comment type="caution">
    <text evidence="2">The sequence shown here is derived from an EMBL/GenBank/DDBJ whole genome shotgun (WGS) entry which is preliminary data.</text>
</comment>
<dbReference type="PANTHER" id="PTHR43198:SF2">
    <property type="entry name" value="SI:CH1073-67J19.1-RELATED"/>
    <property type="match status" value="1"/>
</dbReference>